<evidence type="ECO:0000259" key="2">
    <source>
        <dbReference type="PROSITE" id="PS51194"/>
    </source>
</evidence>
<dbReference type="Pfam" id="PF00271">
    <property type="entry name" value="Helicase_C"/>
    <property type="match status" value="1"/>
</dbReference>
<dbReference type="InterPro" id="IPR001650">
    <property type="entry name" value="Helicase_C-like"/>
</dbReference>
<dbReference type="PROSITE" id="PS51192">
    <property type="entry name" value="HELICASE_ATP_BIND_1"/>
    <property type="match status" value="1"/>
</dbReference>
<dbReference type="Pfam" id="PF04851">
    <property type="entry name" value="ResIII"/>
    <property type="match status" value="1"/>
</dbReference>
<dbReference type="PROSITE" id="PS51194">
    <property type="entry name" value="HELICASE_CTER"/>
    <property type="match status" value="1"/>
</dbReference>
<dbReference type="CDD" id="cd18032">
    <property type="entry name" value="DEXHc_RE_I_III_res"/>
    <property type="match status" value="1"/>
</dbReference>
<proteinExistence type="predicted"/>
<dbReference type="SUPFAM" id="SSF52540">
    <property type="entry name" value="P-loop containing nucleoside triphosphate hydrolases"/>
    <property type="match status" value="1"/>
</dbReference>
<organism evidence="3">
    <name type="scientific">Streptomyces sp. NBC_00060</name>
    <dbReference type="NCBI Taxonomy" id="2975636"/>
    <lineage>
        <taxon>Bacteria</taxon>
        <taxon>Bacillati</taxon>
        <taxon>Actinomycetota</taxon>
        <taxon>Actinomycetes</taxon>
        <taxon>Kitasatosporales</taxon>
        <taxon>Streptomycetaceae</taxon>
        <taxon>Streptomyces</taxon>
    </lineage>
</organism>
<dbReference type="REBASE" id="798871">
    <property type="entry name" value="Ssp060ORF22850P"/>
</dbReference>
<dbReference type="AlphaFoldDB" id="A0AAU2H277"/>
<evidence type="ECO:0000313" key="3">
    <source>
        <dbReference type="EMBL" id="WTU42210.1"/>
    </source>
</evidence>
<feature type="domain" description="Helicase C-terminal" evidence="2">
    <location>
        <begin position="559"/>
        <end position="712"/>
    </location>
</feature>
<dbReference type="CDD" id="cd18799">
    <property type="entry name" value="SF2_C_EcoAI-like"/>
    <property type="match status" value="1"/>
</dbReference>
<dbReference type="Gene3D" id="3.30.870.10">
    <property type="entry name" value="Endonuclease Chain A"/>
    <property type="match status" value="1"/>
</dbReference>
<dbReference type="PANTHER" id="PTHR47962">
    <property type="entry name" value="ATP-DEPENDENT HELICASE LHR-RELATED-RELATED"/>
    <property type="match status" value="1"/>
</dbReference>
<dbReference type="Pfam" id="PF13091">
    <property type="entry name" value="PLDc_2"/>
    <property type="match status" value="1"/>
</dbReference>
<dbReference type="InterPro" id="IPR025202">
    <property type="entry name" value="PLD-like_dom"/>
</dbReference>
<dbReference type="GO" id="GO:0016887">
    <property type="term" value="F:ATP hydrolysis activity"/>
    <property type="evidence" value="ECO:0007669"/>
    <property type="project" value="TreeGrafter"/>
</dbReference>
<dbReference type="SMART" id="SM00487">
    <property type="entry name" value="DEXDc"/>
    <property type="match status" value="1"/>
</dbReference>
<dbReference type="PANTHER" id="PTHR47962:SF7">
    <property type="entry name" value="MITOCHONDRIAL ATP-DEPENDENT HELICASE IRC3-RELATED"/>
    <property type="match status" value="1"/>
</dbReference>
<dbReference type="InterPro" id="IPR021835">
    <property type="entry name" value="DUF3427"/>
</dbReference>
<dbReference type="SUPFAM" id="SSF56024">
    <property type="entry name" value="Phospholipase D/nuclease"/>
    <property type="match status" value="1"/>
</dbReference>
<dbReference type="GO" id="GO:0003677">
    <property type="term" value="F:DNA binding"/>
    <property type="evidence" value="ECO:0007669"/>
    <property type="project" value="InterPro"/>
</dbReference>
<dbReference type="SMART" id="SM00490">
    <property type="entry name" value="HELICc"/>
    <property type="match status" value="1"/>
</dbReference>
<reference evidence="3" key="1">
    <citation type="submission" date="2022-10" db="EMBL/GenBank/DDBJ databases">
        <title>The complete genomes of actinobacterial strains from the NBC collection.</title>
        <authorList>
            <person name="Joergensen T.S."/>
            <person name="Alvarez Arevalo M."/>
            <person name="Sterndorff E.B."/>
            <person name="Faurdal D."/>
            <person name="Vuksanovic O."/>
            <person name="Mourched A.-S."/>
            <person name="Charusanti P."/>
            <person name="Shaw S."/>
            <person name="Blin K."/>
            <person name="Weber T."/>
        </authorList>
    </citation>
    <scope>NUCLEOTIDE SEQUENCE</scope>
    <source>
        <strain evidence="3">NBC_00060</strain>
    </source>
</reference>
<dbReference type="GO" id="GO:0005524">
    <property type="term" value="F:ATP binding"/>
    <property type="evidence" value="ECO:0007669"/>
    <property type="project" value="InterPro"/>
</dbReference>
<dbReference type="CDD" id="cd09203">
    <property type="entry name" value="PLDc_N_DEXD_b1"/>
    <property type="match status" value="1"/>
</dbReference>
<dbReference type="EMBL" id="CP108253">
    <property type="protein sequence ID" value="WTU42210.1"/>
    <property type="molecule type" value="Genomic_DNA"/>
</dbReference>
<dbReference type="InterPro" id="IPR006935">
    <property type="entry name" value="Helicase/UvrB_N"/>
</dbReference>
<dbReference type="Pfam" id="PF11907">
    <property type="entry name" value="DUF3427"/>
    <property type="match status" value="1"/>
</dbReference>
<dbReference type="InterPro" id="IPR052511">
    <property type="entry name" value="ATP-dep_Helicase"/>
</dbReference>
<dbReference type="Gene3D" id="3.40.50.300">
    <property type="entry name" value="P-loop containing nucleotide triphosphate hydrolases"/>
    <property type="match status" value="2"/>
</dbReference>
<protein>
    <submittedName>
        <fullName evidence="3">DUF3427 domain-containing protein</fullName>
    </submittedName>
</protein>
<dbReference type="InterPro" id="IPR027417">
    <property type="entry name" value="P-loop_NTPase"/>
</dbReference>
<sequence length="1054" mass="118382">MADSGDFTQPITGVYEELITQQVQDRIDSLGASGWKVVEAEVSPESSPHVLARHVAAAVQRQLRQLPQDKQVAAANRIMAAFAEDPETSSANGDSTNLIVDGPRQLLALAEQEAPGVYAMRPLTPLSEAALITNAPDDPSLGSELRAELATADRIDLLCAFVKWYGLRVLEDSLRAAKKRGVPIRVITTTYMGATDRHALDRLVREFGAEVRVNYEIRSTRLHAKAWLFRRNTGYDTAYVGSSNLSRAALLDGLEWNVRLSSVATPTVLDKFESTFDAYWSDSAFEQYDPDTHAERLDEALGLAGGTRTSAESKISLSGLEVRAFPHQRDMLERLNVEREVHGRRRNLLVAATGTGKTVMAALDYRDLLQNRGKDLRLLFVAHRKEILRQARRTYREVLDDASFGEFLYNGEEPRTWKHVFASVQSLTEQRLALLAPDHFDVIVIDEFHHATANTYRQVISHFQPEEEDQAPELLGLTATPERMDGFNVQDEFFDGRIAAEMRLWEALDNDLLCPFHYFGIPDGTDLKALTWQKGSYDVGELGSVYTGNHARARLVVKAIQQKISQPGSMRALGFCVTKAHAHFMAEFFSQAGFKARALDSDSFPAERDATLEALRDGRLQVIFSVDLFNEGLDIPDVDTLLLLRPTNSATVFLQQLGRGLRRTPDKPVLTVLDFIGEHRAEFRFEEQFRALTNLSRNRLVDNLERGFPQLPSGCQIVLEGVAKDLVLDNVRTQLKAGIRTLASEVKAYAELGLSEYLTESRREIKELYKGSNSWTRILRYAKLIPDEAPPGEDQLLKRVHAFLHADDRERVEAYTRLLEDDAPAYADLNAKQQGYARMLFFNLWDTAGGFSSYQEGLDSLREQHALRSELRQVLAHVHERTDHLPLAMESPHHGLPLKIHSAYNRSEILAALGVAQLGGQMPGSFAQGVAWVDALKTDALLITLEKNEKDFSPTVRYKDFAQSPSLFHWESQSTTSAESPTGRRYRNHAEQGSHVLLFMRRYKDTDIGKSQPWMLLGPATYVDHRGSKPMAITWRLHNDLPADVWTYAHIIAG</sequence>
<feature type="domain" description="Helicase ATP-binding" evidence="1">
    <location>
        <begin position="338"/>
        <end position="499"/>
    </location>
</feature>
<evidence type="ECO:0000259" key="1">
    <source>
        <dbReference type="PROSITE" id="PS51192"/>
    </source>
</evidence>
<gene>
    <name evidence="3" type="ORF">OHV25_22850</name>
</gene>
<accession>A0AAU2H277</accession>
<dbReference type="InterPro" id="IPR014001">
    <property type="entry name" value="Helicase_ATP-bd"/>
</dbReference>
<name>A0AAU2H277_9ACTN</name>